<dbReference type="Gene3D" id="3.30.565.10">
    <property type="entry name" value="Histidine kinase-like ATPase, C-terminal domain"/>
    <property type="match status" value="1"/>
</dbReference>
<proteinExistence type="predicted"/>
<dbReference type="Gene3D" id="2.60.40.10">
    <property type="entry name" value="Immunoglobulins"/>
    <property type="match status" value="1"/>
</dbReference>
<gene>
    <name evidence="3" type="ORF">FEN17_07080</name>
</gene>
<dbReference type="InterPro" id="IPR010559">
    <property type="entry name" value="Sig_transdc_His_kin_internal"/>
</dbReference>
<dbReference type="InterPro" id="IPR036890">
    <property type="entry name" value="HATPase_C_sf"/>
</dbReference>
<dbReference type="InterPro" id="IPR013783">
    <property type="entry name" value="Ig-like_fold"/>
</dbReference>
<dbReference type="InterPro" id="IPR011123">
    <property type="entry name" value="Y_Y_Y"/>
</dbReference>
<dbReference type="InterPro" id="IPR003018">
    <property type="entry name" value="GAF"/>
</dbReference>
<name>A0A5R9L6W7_9BACT</name>
<dbReference type="InterPro" id="IPR015943">
    <property type="entry name" value="WD40/YVTN_repeat-like_dom_sf"/>
</dbReference>
<dbReference type="SUPFAM" id="SSF55874">
    <property type="entry name" value="ATPase domain of HSP90 chaperone/DNA topoisomerase II/histidine kinase"/>
    <property type="match status" value="1"/>
</dbReference>
<dbReference type="EMBL" id="VCEJ01000002">
    <property type="protein sequence ID" value="TLV04087.1"/>
    <property type="molecule type" value="Genomic_DNA"/>
</dbReference>
<dbReference type="PANTHER" id="PTHR34220:SF7">
    <property type="entry name" value="SENSOR HISTIDINE KINASE YPDA"/>
    <property type="match status" value="1"/>
</dbReference>
<dbReference type="PANTHER" id="PTHR34220">
    <property type="entry name" value="SENSOR HISTIDINE KINASE YPDA"/>
    <property type="match status" value="1"/>
</dbReference>
<dbReference type="Pfam" id="PF13185">
    <property type="entry name" value="GAF_2"/>
    <property type="match status" value="1"/>
</dbReference>
<dbReference type="InterPro" id="IPR011110">
    <property type="entry name" value="Reg_prop"/>
</dbReference>
<keyword evidence="1" id="KW-0812">Transmembrane</keyword>
<evidence type="ECO:0000313" key="3">
    <source>
        <dbReference type="EMBL" id="TLV04087.1"/>
    </source>
</evidence>
<dbReference type="SMART" id="SM00065">
    <property type="entry name" value="GAF"/>
    <property type="match status" value="1"/>
</dbReference>
<keyword evidence="4" id="KW-1185">Reference proteome</keyword>
<dbReference type="GO" id="GO:0000155">
    <property type="term" value="F:phosphorelay sensor kinase activity"/>
    <property type="evidence" value="ECO:0007669"/>
    <property type="project" value="InterPro"/>
</dbReference>
<dbReference type="SUPFAM" id="SSF63829">
    <property type="entry name" value="Calcium-dependent phosphotriesterase"/>
    <property type="match status" value="3"/>
</dbReference>
<accession>A0A5R9L6W7</accession>
<sequence length="1182" mass="134040">MLLLLLPLFASSQSIFQNIKWQDGLSAKQVRCLYKDAAGFLWIGTTNGLNRFDGAVVKRYKGDPSQKNMFINAIHPVEGEGKLLVGLSKGVLVFDKKNATFSTDNRFDLLKKLNVVTIKSDPTGRLWIGTTSRIFIFEAGKLYPIAALIPAATMFASDNYYLSRIVPDIARHGVWIAGTKPYFIDYQTKQVFSKENNVLKSPVLEVNNVHALAVDQQDNVWFGCDDDLSLNFWDLKTKSVQKYQSLDGKKINEGCNHLFVDSKNRLWISTWLFAAFVKEPGKPIKIIKYSQNRAYTIGYGHFRDAIEDKEGNVWLGTINGVSKSQANYPLIAIYELPSFKFFLETGFAHANFIRVDSNRIVACKEDGVVIYNTLNGSYKHYSVSDKELIRNRFLMAAKADNKLWFSGNDGVHYLDNRTDKLVRFEDIKKGLPERFASFIFTDHLGKVWFQIVNDAIYCYDPATQKTERFDGKDPEHGLFDLGYCQSFVPQSNHDIVFALEKKGLLRYHYDTKKFTTITSRAVKEMEISRMVGGKNGIIWAAVLGRGILRITPEGEVMDSVNSGNGLFYDYITGIAVDQKGAVWGSSREGLMFFNPVTRAVTKVDIDLGKTMQDYFNFVTVAGGKVYAIMLDHIVVIDPLRFAGIPVKKPPHITSVQVLGVEKINQQKGNVLELEPDEDFITFQYASLNHRDIPSLQYSYQLEGIDKGWVNAARSITASYTNLLPGTYTFKVRSTDQYGAWMQSARKLEVVVKPHWWQTWWFLTFCSLVVIFLLFFSYRSYIKRKQKKRFDNTIDYFANSVYGENSVTEICWDIARNCISQMLFEDCVVYLMDESRNMLVQQAAYGPKNPKGFEIVNPIEIPLGKGIVGTVAATGKPLVIGDTSKDSRYVVDDQTRLSEIAVPILHEGKVIGVIDSEHTYRHFFSEKHLKTLTTVAAISANKIAEALAKSNAQRQELVVLEIQKMLAESQLMALRAQMNPHFVFNCLNSIQECIVTKKYGEASKYLNKFSKLFRMVLNNSGKKLVSLEEERQVLELYLELELMRFGQSFSYEIIVDPRLDENQILLPSMLLQPYVENALWHGLMAKDGPRMMVVEFKMISDDAFLCRIDDNGIGREKSFEIKAQNSKPKSHKSLGLSISNDRINILSMQGNHASVRIIDKYDPGGKSAGTLVEVELSTYLKTP</sequence>
<evidence type="ECO:0000259" key="2">
    <source>
        <dbReference type="SMART" id="SM00065"/>
    </source>
</evidence>
<protein>
    <submittedName>
        <fullName evidence="3">GAF domain-containing protein</fullName>
    </submittedName>
</protein>
<reference evidence="3 4" key="1">
    <citation type="submission" date="2019-05" db="EMBL/GenBank/DDBJ databases">
        <authorList>
            <person name="Qu J.-H."/>
        </authorList>
    </citation>
    <scope>NUCLEOTIDE SEQUENCE [LARGE SCALE GENOMIC DNA]</scope>
    <source>
        <strain evidence="3 4">T17</strain>
    </source>
</reference>
<dbReference type="AlphaFoldDB" id="A0A5R9L6W7"/>
<keyword evidence="1" id="KW-0472">Membrane</keyword>
<organism evidence="3 4">
    <name type="scientific">Dyadobacter luticola</name>
    <dbReference type="NCBI Taxonomy" id="1979387"/>
    <lineage>
        <taxon>Bacteria</taxon>
        <taxon>Pseudomonadati</taxon>
        <taxon>Bacteroidota</taxon>
        <taxon>Cytophagia</taxon>
        <taxon>Cytophagales</taxon>
        <taxon>Spirosomataceae</taxon>
        <taxon>Dyadobacter</taxon>
    </lineage>
</organism>
<comment type="caution">
    <text evidence="3">The sequence shown here is derived from an EMBL/GenBank/DDBJ whole genome shotgun (WGS) entry which is preliminary data.</text>
</comment>
<evidence type="ECO:0000256" key="1">
    <source>
        <dbReference type="SAM" id="Phobius"/>
    </source>
</evidence>
<dbReference type="SUPFAM" id="SSF55781">
    <property type="entry name" value="GAF domain-like"/>
    <property type="match status" value="1"/>
</dbReference>
<evidence type="ECO:0000313" key="4">
    <source>
        <dbReference type="Proteomes" id="UP000306402"/>
    </source>
</evidence>
<feature type="domain" description="GAF" evidence="2">
    <location>
        <begin position="805"/>
        <end position="952"/>
    </location>
</feature>
<dbReference type="Pfam" id="PF07495">
    <property type="entry name" value="Y_Y_Y"/>
    <property type="match status" value="1"/>
</dbReference>
<feature type="transmembrane region" description="Helical" evidence="1">
    <location>
        <begin position="759"/>
        <end position="777"/>
    </location>
</feature>
<dbReference type="Gene3D" id="2.130.10.10">
    <property type="entry name" value="YVTN repeat-like/Quinoprotein amine dehydrogenase"/>
    <property type="match status" value="2"/>
</dbReference>
<dbReference type="Pfam" id="PF06580">
    <property type="entry name" value="His_kinase"/>
    <property type="match status" value="1"/>
</dbReference>
<dbReference type="InterPro" id="IPR050640">
    <property type="entry name" value="Bact_2-comp_sensor_kinase"/>
</dbReference>
<keyword evidence="1" id="KW-1133">Transmembrane helix</keyword>
<dbReference type="Gene3D" id="3.30.450.40">
    <property type="match status" value="1"/>
</dbReference>
<dbReference type="InterPro" id="IPR029016">
    <property type="entry name" value="GAF-like_dom_sf"/>
</dbReference>
<dbReference type="Pfam" id="PF07494">
    <property type="entry name" value="Reg_prop"/>
    <property type="match status" value="1"/>
</dbReference>
<dbReference type="GO" id="GO:0016020">
    <property type="term" value="C:membrane"/>
    <property type="evidence" value="ECO:0007669"/>
    <property type="project" value="InterPro"/>
</dbReference>
<dbReference type="OrthoDB" id="6190788at2"/>
<dbReference type="Proteomes" id="UP000306402">
    <property type="component" value="Unassembled WGS sequence"/>
</dbReference>